<dbReference type="Gene3D" id="1.10.287.70">
    <property type="match status" value="1"/>
</dbReference>
<feature type="transmembrane region" description="Helical" evidence="8">
    <location>
        <begin position="483"/>
        <end position="501"/>
    </location>
</feature>
<organism evidence="11 12">
    <name type="scientific">Microterricola pindariensis</name>
    <dbReference type="NCBI Taxonomy" id="478010"/>
    <lineage>
        <taxon>Bacteria</taxon>
        <taxon>Bacillati</taxon>
        <taxon>Actinomycetota</taxon>
        <taxon>Actinomycetes</taxon>
        <taxon>Micrococcales</taxon>
        <taxon>Microbacteriaceae</taxon>
        <taxon>Microterricola</taxon>
    </lineage>
</organism>
<dbReference type="InterPro" id="IPR049453">
    <property type="entry name" value="Memb_transporter_dom"/>
</dbReference>
<protein>
    <recommendedName>
        <fullName evidence="13">Potassium channel domain-containing protein</fullName>
    </recommendedName>
</protein>
<feature type="transmembrane region" description="Helical" evidence="8">
    <location>
        <begin position="902"/>
        <end position="919"/>
    </location>
</feature>
<keyword evidence="2" id="KW-1003">Cell membrane</keyword>
<keyword evidence="3 8" id="KW-0812">Transmembrane</keyword>
<feature type="transmembrane region" description="Helical" evidence="8">
    <location>
        <begin position="434"/>
        <end position="453"/>
    </location>
</feature>
<gene>
    <name evidence="11" type="ORF">GY24_07165</name>
</gene>
<dbReference type="PANTHER" id="PTHR30509">
    <property type="entry name" value="P-HYDROXYBENZOIC ACID EFFLUX PUMP SUBUNIT-RELATED"/>
    <property type="match status" value="1"/>
</dbReference>
<keyword evidence="4 8" id="KW-1133">Transmembrane helix</keyword>
<feature type="transmembrane region" description="Helical" evidence="8">
    <location>
        <begin position="875"/>
        <end position="895"/>
    </location>
</feature>
<evidence type="ECO:0000259" key="9">
    <source>
        <dbReference type="Pfam" id="PF07885"/>
    </source>
</evidence>
<dbReference type="SUPFAM" id="SSF81324">
    <property type="entry name" value="Voltage-gated potassium channels"/>
    <property type="match status" value="1"/>
</dbReference>
<feature type="transmembrane region" description="Helical" evidence="8">
    <location>
        <begin position="952"/>
        <end position="970"/>
    </location>
</feature>
<dbReference type="EMBL" id="MPZN01000017">
    <property type="protein sequence ID" value="PPL19229.1"/>
    <property type="molecule type" value="Genomic_DNA"/>
</dbReference>
<evidence type="ECO:0000313" key="11">
    <source>
        <dbReference type="EMBL" id="PPL19229.1"/>
    </source>
</evidence>
<dbReference type="InterPro" id="IPR013099">
    <property type="entry name" value="K_chnl_dom"/>
</dbReference>
<feature type="transmembrane region" description="Helical" evidence="8">
    <location>
        <begin position="69"/>
        <end position="91"/>
    </location>
</feature>
<name>A0ABX5AXH3_9MICO</name>
<feature type="domain" description="Potassium channel" evidence="9">
    <location>
        <begin position="103"/>
        <end position="154"/>
    </location>
</feature>
<reference evidence="11 12" key="1">
    <citation type="journal article" date="2008" name="Int. J. Syst. Evol. Microbiol.">
        <title>Leifsonia pindariensis sp. nov., isolated from the Pindari glacier of the Indian Himalayas, and emended description of the genus Leifsonia.</title>
        <authorList>
            <person name="Reddy G.S."/>
            <person name="Prabagaran S.R."/>
            <person name="Shivaji S."/>
        </authorList>
    </citation>
    <scope>NUCLEOTIDE SEQUENCE [LARGE SCALE GENOMIC DNA]</scope>
    <source>
        <strain evidence="11 12">PON 10</strain>
    </source>
</reference>
<keyword evidence="12" id="KW-1185">Reference proteome</keyword>
<feature type="domain" description="Integral membrane bound transporter" evidence="10">
    <location>
        <begin position="840"/>
        <end position="965"/>
    </location>
</feature>
<feature type="transmembrane region" description="Helical" evidence="8">
    <location>
        <begin position="554"/>
        <end position="575"/>
    </location>
</feature>
<dbReference type="RefSeq" id="WP_104475019.1">
    <property type="nucleotide sequence ID" value="NZ_MPZN01000017.1"/>
</dbReference>
<accession>A0ABX5AXH3</accession>
<comment type="caution">
    <text evidence="11">The sequence shown here is derived from an EMBL/GenBank/DDBJ whole genome shotgun (WGS) entry which is preliminary data.</text>
</comment>
<sequence>MDALWVGLGIVVLVVTLLDVFLTALNYDEAGFFAGRLAAGQWMLTRRLTRRLARRWRPLVLRQVTGLQIMVTVIAWVGGVILGYGFIYLGYMQGSNFQYSGVNGGFFGAMYFSAAQLATVGTSQLSPNTDLLRALSILETLTGVVLVSLILTFLLGIYDVISSLRALSAQFFSAGAGVGEPIASLKPYFPGGESRDLDSHLESISDSFGSYTDGVRLHHSAYYFQSGRDTFSLPYSIRMLAGIIGGLRWGLPGSNPVTQEPTLQPLTAQFEKFQQYMHPLLKWQSTAVPETVTADAFAAQVRAEAGRQRGRRPRMARRQDPGDAWVARFVQVNHEMAELTGTEPLSDVGEAYERYVQWLPFAYHAQQFSAAVSHDLDYQPVYSAPEDQAPAAVLSPAPDETAPRDGEKGVRAFIGRRVTLIDPGYTRLISAARALGAAALAVAVLAIGLSALGQPPLPTAVFGGMIAMFTGAASPGGSGWKRLTALVAVVPVLFAIVLNVIVPHEPIPSALVLTALAFLGVAVSRFGRQLGGLGQLAFVSYYFTLLLNLQPAEFLPFVLAALVGVLCSVLIQLIPNRGAHVRVVRGGVRAFEHRLVRSLEPLIDTVSAARWDPDLQRRTRSEFRQTHHTAAFLSGQLTADDPDIGLSVEQANALRVRVHDGELALANLGWAARAATGAGIPIEVRARLAGALQTVQKHIAGYPDDPAWIGQGSSGGTDGEEGQSTDPDRLPSGIAPQHWPRPARRVYAAAFELQRAGDELHAARAPELVISPADLEPAVPEAVEPSDIDALLPEEDPAGTGRAGPGPQHQRPQLAAPQGGAAASAAIWRRAVQAALSTGIALFLGSFVSSSHQYWAAMPAYQAIGGSDGETFVKGAQKIIGTIAGAAVGFTIAIAAGSHPAVLLPVLALCVFASAYFRSASSPLTSFWQTMMFAQLYEFLGRLTTEAIDVRIVETVIGAVVALLVAALVLPTRTRNKFAHQALKLVESVESVTAAALQVWKSGRPASAADLAALTRGEIAMAEQLRTLQTVAAPLQHTAGVFEPSGVENQLSAFWELLYYTRHFVSATERGHPESVHVSPEQWDQLEESTERNFAALAAAFDERSPGPVDPEIGIDELGDADEPRTAEKALRALARANQAIALMVEDAVPQPSGLFHRRAGR</sequence>
<evidence type="ECO:0000256" key="5">
    <source>
        <dbReference type="ARBA" id="ARBA00023136"/>
    </source>
</evidence>
<feature type="transmembrane region" description="Helical" evidence="8">
    <location>
        <begin position="5"/>
        <end position="24"/>
    </location>
</feature>
<evidence type="ECO:0000256" key="1">
    <source>
        <dbReference type="ARBA" id="ARBA00004651"/>
    </source>
</evidence>
<evidence type="ECO:0008006" key="13">
    <source>
        <dbReference type="Google" id="ProtNLM"/>
    </source>
</evidence>
<feature type="transmembrane region" description="Helical" evidence="8">
    <location>
        <begin position="834"/>
        <end position="855"/>
    </location>
</feature>
<evidence type="ECO:0000256" key="3">
    <source>
        <dbReference type="ARBA" id="ARBA00022692"/>
    </source>
</evidence>
<feature type="transmembrane region" description="Helical" evidence="8">
    <location>
        <begin position="134"/>
        <end position="158"/>
    </location>
</feature>
<dbReference type="Proteomes" id="UP000237755">
    <property type="component" value="Unassembled WGS sequence"/>
</dbReference>
<evidence type="ECO:0000256" key="2">
    <source>
        <dbReference type="ARBA" id="ARBA00022475"/>
    </source>
</evidence>
<evidence type="ECO:0000256" key="4">
    <source>
        <dbReference type="ARBA" id="ARBA00022989"/>
    </source>
</evidence>
<comment type="similarity">
    <text evidence="6">Belongs to the YccS/YhfK family.</text>
</comment>
<dbReference type="Pfam" id="PF07885">
    <property type="entry name" value="Ion_trans_2"/>
    <property type="match status" value="1"/>
</dbReference>
<keyword evidence="5 8" id="KW-0472">Membrane</keyword>
<feature type="region of interest" description="Disordered" evidence="7">
    <location>
        <begin position="791"/>
        <end position="817"/>
    </location>
</feature>
<proteinExistence type="inferred from homology"/>
<feature type="transmembrane region" description="Helical" evidence="8">
    <location>
        <begin position="530"/>
        <end position="548"/>
    </location>
</feature>
<evidence type="ECO:0000256" key="7">
    <source>
        <dbReference type="SAM" id="MobiDB-lite"/>
    </source>
</evidence>
<comment type="subcellular location">
    <subcellularLocation>
        <location evidence="1">Cell membrane</location>
        <topology evidence="1">Multi-pass membrane protein</topology>
    </subcellularLocation>
</comment>
<evidence type="ECO:0000313" key="12">
    <source>
        <dbReference type="Proteomes" id="UP000237755"/>
    </source>
</evidence>
<feature type="region of interest" description="Disordered" evidence="7">
    <location>
        <begin position="703"/>
        <end position="738"/>
    </location>
</feature>
<evidence type="ECO:0000256" key="6">
    <source>
        <dbReference type="ARBA" id="ARBA00043993"/>
    </source>
</evidence>
<evidence type="ECO:0000259" key="10">
    <source>
        <dbReference type="Pfam" id="PF13515"/>
    </source>
</evidence>
<feature type="transmembrane region" description="Helical" evidence="8">
    <location>
        <begin position="459"/>
        <end position="476"/>
    </location>
</feature>
<dbReference type="Pfam" id="PF13515">
    <property type="entry name" value="FUSC_2"/>
    <property type="match status" value="1"/>
</dbReference>
<feature type="transmembrane region" description="Helical" evidence="8">
    <location>
        <begin position="507"/>
        <end position="523"/>
    </location>
</feature>
<evidence type="ECO:0000256" key="8">
    <source>
        <dbReference type="SAM" id="Phobius"/>
    </source>
</evidence>
<dbReference type="PANTHER" id="PTHR30509:SF9">
    <property type="entry name" value="MULTIDRUG RESISTANCE PROTEIN MDTO"/>
    <property type="match status" value="1"/>
</dbReference>